<sequence>MTLLATSETVSGHPAPFTWITALAMISFCAILWAIVRYMQLHPRASLWVWGLSILTFPLWIWGPGRDIGLVNWFSWAKILSVLIPLTIVGAMRVSVAEQREGRMWRLLRHPRFLWFPYAILFLNIAEATLRDAQLGNYWNAAVGLGLCLTIPYSPRFWQITAGPDAELIAFTTVAWNFIYTSWNLCFTFGGYPPQEEHFAGSICILAVAEIYPLVMRRPELYITARIYTLPVLMLTIGIYNIFPTVMPSHGWFDERAWIVWGAVNFALLVPMLFWHTWQLHTGKAFITFRRGDARRAFIDQHGRALGVLVALARALDASATVTDRRDADNPRPASTRDDVAKGPKTPPQVASASVAGRAGHA</sequence>
<feature type="transmembrane region" description="Helical" evidence="2">
    <location>
        <begin position="258"/>
        <end position="275"/>
    </location>
</feature>
<keyword evidence="2" id="KW-0812">Transmembrane</keyword>
<proteinExistence type="predicted"/>
<dbReference type="EMBL" id="QQBC01000002">
    <property type="protein sequence ID" value="RDI68333.1"/>
    <property type="molecule type" value="Genomic_DNA"/>
</dbReference>
<dbReference type="RefSeq" id="WP_174556099.1">
    <property type="nucleotide sequence ID" value="NZ_QQBC01000002.1"/>
</dbReference>
<feature type="transmembrane region" description="Helical" evidence="2">
    <location>
        <begin position="17"/>
        <end position="36"/>
    </location>
</feature>
<feature type="transmembrane region" description="Helical" evidence="2">
    <location>
        <begin position="73"/>
        <end position="92"/>
    </location>
</feature>
<evidence type="ECO:0000313" key="3">
    <source>
        <dbReference type="EMBL" id="RDI68333.1"/>
    </source>
</evidence>
<dbReference type="AlphaFoldDB" id="A0A370ICB1"/>
<feature type="compositionally biased region" description="Basic and acidic residues" evidence="1">
    <location>
        <begin position="323"/>
        <end position="342"/>
    </location>
</feature>
<keyword evidence="2" id="KW-0472">Membrane</keyword>
<feature type="transmembrane region" description="Helical" evidence="2">
    <location>
        <begin position="45"/>
        <end position="61"/>
    </location>
</feature>
<protein>
    <submittedName>
        <fullName evidence="3">Uncharacterized protein</fullName>
    </submittedName>
</protein>
<feature type="region of interest" description="Disordered" evidence="1">
    <location>
        <begin position="323"/>
        <end position="362"/>
    </location>
</feature>
<organism evidence="3 4">
    <name type="scientific">Nocardia pseudobrasiliensis</name>
    <dbReference type="NCBI Taxonomy" id="45979"/>
    <lineage>
        <taxon>Bacteria</taxon>
        <taxon>Bacillati</taxon>
        <taxon>Actinomycetota</taxon>
        <taxon>Actinomycetes</taxon>
        <taxon>Mycobacteriales</taxon>
        <taxon>Nocardiaceae</taxon>
        <taxon>Nocardia</taxon>
    </lineage>
</organism>
<feature type="transmembrane region" description="Helical" evidence="2">
    <location>
        <begin position="227"/>
        <end position="246"/>
    </location>
</feature>
<dbReference type="Proteomes" id="UP000254869">
    <property type="component" value="Unassembled WGS sequence"/>
</dbReference>
<dbReference type="STRING" id="1210086.GCA_001613105_01310"/>
<evidence type="ECO:0000313" key="4">
    <source>
        <dbReference type="Proteomes" id="UP000254869"/>
    </source>
</evidence>
<keyword evidence="4" id="KW-1185">Reference proteome</keyword>
<evidence type="ECO:0000256" key="1">
    <source>
        <dbReference type="SAM" id="MobiDB-lite"/>
    </source>
</evidence>
<feature type="transmembrane region" description="Helical" evidence="2">
    <location>
        <begin position="113"/>
        <end position="130"/>
    </location>
</feature>
<evidence type="ECO:0000256" key="2">
    <source>
        <dbReference type="SAM" id="Phobius"/>
    </source>
</evidence>
<accession>A0A370ICB1</accession>
<reference evidence="3 4" key="1">
    <citation type="submission" date="2018-07" db="EMBL/GenBank/DDBJ databases">
        <title>Genomic Encyclopedia of Type Strains, Phase IV (KMG-IV): sequencing the most valuable type-strain genomes for metagenomic binning, comparative biology and taxonomic classification.</title>
        <authorList>
            <person name="Goeker M."/>
        </authorList>
    </citation>
    <scope>NUCLEOTIDE SEQUENCE [LARGE SCALE GENOMIC DNA]</scope>
    <source>
        <strain evidence="3 4">DSM 44290</strain>
    </source>
</reference>
<comment type="caution">
    <text evidence="3">The sequence shown here is derived from an EMBL/GenBank/DDBJ whole genome shotgun (WGS) entry which is preliminary data.</text>
</comment>
<name>A0A370ICB1_9NOCA</name>
<keyword evidence="2" id="KW-1133">Transmembrane helix</keyword>
<gene>
    <name evidence="3" type="ORF">DFR76_102734</name>
</gene>